<name>A0A1I6U2V4_9RHOB</name>
<evidence type="ECO:0000259" key="1">
    <source>
        <dbReference type="Pfam" id="PF01636"/>
    </source>
</evidence>
<evidence type="ECO:0000313" key="3">
    <source>
        <dbReference type="Proteomes" id="UP000199392"/>
    </source>
</evidence>
<proteinExistence type="predicted"/>
<dbReference type="AlphaFoldDB" id="A0A1I6U2V4"/>
<accession>A0A1I6U2V4</accession>
<dbReference type="InterPro" id="IPR011009">
    <property type="entry name" value="Kinase-like_dom_sf"/>
</dbReference>
<sequence length="325" mass="35619">MGMIAGDLAQAALAHWPVLAREIGLDPASWRAAPLARREDARVARILLRMQGPGGARLVLKYEARPADPEKFAAAMAAHLAVQEVYAQGVPELLAFDVERRACLMAYLDARPLSVLLEGAPLTEQAALLRRAGVWMGGFHRALLGERRVFQPKHTVRFLRSVMSEISDGARQVAEPQRFLRCAEALCADQSLYEGRETITAQTHGDLHLRNLVMGQTGFWGLDFAGGRVVPVGHDIARLLADYAILHAPKEAIPEREVLPPKALSAFFDGYGLVAAEDPSVQLLLRNRVLAEWWGLPAKAEDRGPAQARRWAGVQALARRVFPGA</sequence>
<gene>
    <name evidence="2" type="ORF">SAMN04488050_107106</name>
</gene>
<reference evidence="3" key="1">
    <citation type="submission" date="2016-10" db="EMBL/GenBank/DDBJ databases">
        <authorList>
            <person name="Varghese N."/>
            <person name="Submissions S."/>
        </authorList>
    </citation>
    <scope>NUCLEOTIDE SEQUENCE [LARGE SCALE GENOMIC DNA]</scope>
    <source>
        <strain evidence="3">DSM 26894</strain>
    </source>
</reference>
<dbReference type="Gene3D" id="3.90.1200.10">
    <property type="match status" value="1"/>
</dbReference>
<protein>
    <submittedName>
        <fullName evidence="2">Phosphotransferase enzyme family protein</fullName>
    </submittedName>
</protein>
<keyword evidence="2" id="KW-0808">Transferase</keyword>
<dbReference type="Proteomes" id="UP000199392">
    <property type="component" value="Unassembled WGS sequence"/>
</dbReference>
<organism evidence="2 3">
    <name type="scientific">Alloyangia pacifica</name>
    <dbReference type="NCBI Taxonomy" id="311180"/>
    <lineage>
        <taxon>Bacteria</taxon>
        <taxon>Pseudomonadati</taxon>
        <taxon>Pseudomonadota</taxon>
        <taxon>Alphaproteobacteria</taxon>
        <taxon>Rhodobacterales</taxon>
        <taxon>Roseobacteraceae</taxon>
        <taxon>Alloyangia</taxon>
    </lineage>
</organism>
<dbReference type="InterPro" id="IPR002575">
    <property type="entry name" value="Aminoglycoside_PTrfase"/>
</dbReference>
<dbReference type="STRING" id="311180.SAMN04488050_107106"/>
<dbReference type="SUPFAM" id="SSF56112">
    <property type="entry name" value="Protein kinase-like (PK-like)"/>
    <property type="match status" value="1"/>
</dbReference>
<dbReference type="Pfam" id="PF01636">
    <property type="entry name" value="APH"/>
    <property type="match status" value="1"/>
</dbReference>
<feature type="domain" description="Aminoglycoside phosphotransferase" evidence="1">
    <location>
        <begin position="55"/>
        <end position="243"/>
    </location>
</feature>
<dbReference type="GO" id="GO:0016740">
    <property type="term" value="F:transferase activity"/>
    <property type="evidence" value="ECO:0007669"/>
    <property type="project" value="UniProtKB-KW"/>
</dbReference>
<dbReference type="OrthoDB" id="7856512at2"/>
<dbReference type="EMBL" id="FOZW01000007">
    <property type="protein sequence ID" value="SFS95783.1"/>
    <property type="molecule type" value="Genomic_DNA"/>
</dbReference>
<keyword evidence="3" id="KW-1185">Reference proteome</keyword>
<evidence type="ECO:0000313" key="2">
    <source>
        <dbReference type="EMBL" id="SFS95783.1"/>
    </source>
</evidence>